<proteinExistence type="predicted"/>
<keyword evidence="2" id="KW-1185">Reference proteome</keyword>
<accession>A0A6A5YFH9</accession>
<protein>
    <submittedName>
        <fullName evidence="1">Uncharacterized protein</fullName>
    </submittedName>
</protein>
<gene>
    <name evidence="1" type="ORF">BDV96DRAFT_655054</name>
</gene>
<evidence type="ECO:0000313" key="2">
    <source>
        <dbReference type="Proteomes" id="UP000799770"/>
    </source>
</evidence>
<sequence>MASYTLDLCRKDEEYEAALSIRRSNNDASRPGNNMSVSRAQIEADIDSTIELLVQARIALRDNDQGRDNVRIELYQTSNATTSSMQPTQELTVEVYHDEEDANPACVSANCDHLFNPHAYTSSDNEAGVQ</sequence>
<reference evidence="1" key="1">
    <citation type="journal article" date="2020" name="Stud. Mycol.">
        <title>101 Dothideomycetes genomes: a test case for predicting lifestyles and emergence of pathogens.</title>
        <authorList>
            <person name="Haridas S."/>
            <person name="Albert R."/>
            <person name="Binder M."/>
            <person name="Bloem J."/>
            <person name="Labutti K."/>
            <person name="Salamov A."/>
            <person name="Andreopoulos B."/>
            <person name="Baker S."/>
            <person name="Barry K."/>
            <person name="Bills G."/>
            <person name="Bluhm B."/>
            <person name="Cannon C."/>
            <person name="Castanera R."/>
            <person name="Culley D."/>
            <person name="Daum C."/>
            <person name="Ezra D."/>
            <person name="Gonzalez J."/>
            <person name="Henrissat B."/>
            <person name="Kuo A."/>
            <person name="Liang C."/>
            <person name="Lipzen A."/>
            <person name="Lutzoni F."/>
            <person name="Magnuson J."/>
            <person name="Mondo S."/>
            <person name="Nolan M."/>
            <person name="Ohm R."/>
            <person name="Pangilinan J."/>
            <person name="Park H.-J."/>
            <person name="Ramirez L."/>
            <person name="Alfaro M."/>
            <person name="Sun H."/>
            <person name="Tritt A."/>
            <person name="Yoshinaga Y."/>
            <person name="Zwiers L.-H."/>
            <person name="Turgeon B."/>
            <person name="Goodwin S."/>
            <person name="Spatafora J."/>
            <person name="Crous P."/>
            <person name="Grigoriev I."/>
        </authorList>
    </citation>
    <scope>NUCLEOTIDE SEQUENCE</scope>
    <source>
        <strain evidence="1">CBS 627.86</strain>
    </source>
</reference>
<evidence type="ECO:0000313" key="1">
    <source>
        <dbReference type="EMBL" id="KAF2106049.1"/>
    </source>
</evidence>
<name>A0A6A5YFH9_9PLEO</name>
<dbReference type="Proteomes" id="UP000799770">
    <property type="component" value="Unassembled WGS sequence"/>
</dbReference>
<dbReference type="EMBL" id="ML977367">
    <property type="protein sequence ID" value="KAF2106049.1"/>
    <property type="molecule type" value="Genomic_DNA"/>
</dbReference>
<dbReference type="AlphaFoldDB" id="A0A6A5YFH9"/>
<organism evidence="1 2">
    <name type="scientific">Lophiotrema nucula</name>
    <dbReference type="NCBI Taxonomy" id="690887"/>
    <lineage>
        <taxon>Eukaryota</taxon>
        <taxon>Fungi</taxon>
        <taxon>Dikarya</taxon>
        <taxon>Ascomycota</taxon>
        <taxon>Pezizomycotina</taxon>
        <taxon>Dothideomycetes</taxon>
        <taxon>Pleosporomycetidae</taxon>
        <taxon>Pleosporales</taxon>
        <taxon>Lophiotremataceae</taxon>
        <taxon>Lophiotrema</taxon>
    </lineage>
</organism>